<dbReference type="AlphaFoldDB" id="A0A6P8DA58"/>
<dbReference type="PANTHER" id="PTHR22904:SF523">
    <property type="entry name" value="STRESS-INDUCED-PHOSPHOPROTEIN 1"/>
    <property type="match status" value="1"/>
</dbReference>
<evidence type="ECO:0000256" key="3">
    <source>
        <dbReference type="PROSITE-ProRule" id="PRU00339"/>
    </source>
</evidence>
<gene>
    <name evidence="6" type="primary">LOC116202863</name>
</gene>
<evidence type="ECO:0000256" key="4">
    <source>
        <dbReference type="SAM" id="MobiDB-lite"/>
    </source>
</evidence>
<evidence type="ECO:0000256" key="2">
    <source>
        <dbReference type="ARBA" id="ARBA00022803"/>
    </source>
</evidence>
<dbReference type="InterPro" id="IPR011990">
    <property type="entry name" value="TPR-like_helical_dom_sf"/>
</dbReference>
<dbReference type="Gene3D" id="1.25.40.10">
    <property type="entry name" value="Tetratricopeptide repeat domain"/>
    <property type="match status" value="1"/>
</dbReference>
<dbReference type="OrthoDB" id="2423701at2759"/>
<feature type="repeat" description="TPR" evidence="3">
    <location>
        <begin position="8"/>
        <end position="41"/>
    </location>
</feature>
<name>A0A6P8DA58_PUNGR</name>
<dbReference type="Proteomes" id="UP000515151">
    <property type="component" value="Chromosome 4"/>
</dbReference>
<accession>A0A6P8DA58</accession>
<reference evidence="6" key="2">
    <citation type="submission" date="2025-08" db="UniProtKB">
        <authorList>
            <consortium name="RefSeq"/>
        </authorList>
    </citation>
    <scope>IDENTIFICATION</scope>
    <source>
        <tissue evidence="6">Leaf</tissue>
    </source>
</reference>
<dbReference type="GO" id="GO:0051879">
    <property type="term" value="F:Hsp90 protein binding"/>
    <property type="evidence" value="ECO:0007669"/>
    <property type="project" value="TreeGrafter"/>
</dbReference>
<dbReference type="PANTHER" id="PTHR22904">
    <property type="entry name" value="TPR REPEAT CONTAINING PROTEIN"/>
    <property type="match status" value="1"/>
</dbReference>
<dbReference type="GeneID" id="116202863"/>
<keyword evidence="5" id="KW-1185">Reference proteome</keyword>
<dbReference type="InterPro" id="IPR019734">
    <property type="entry name" value="TPR_rpt"/>
</dbReference>
<keyword evidence="1" id="KW-0677">Repeat</keyword>
<evidence type="ECO:0000313" key="6">
    <source>
        <dbReference type="RefSeq" id="XP_031390356.1"/>
    </source>
</evidence>
<dbReference type="SUPFAM" id="SSF48452">
    <property type="entry name" value="TPR-like"/>
    <property type="match status" value="1"/>
</dbReference>
<keyword evidence="2 3" id="KW-0802">TPR repeat</keyword>
<protein>
    <submittedName>
        <fullName evidence="6">Hsp70-Hsp90 organizing protein 2-like</fullName>
    </submittedName>
</protein>
<dbReference type="SMART" id="SM00028">
    <property type="entry name" value="TPR"/>
    <property type="match status" value="2"/>
</dbReference>
<dbReference type="PROSITE" id="PS50005">
    <property type="entry name" value="TPR"/>
    <property type="match status" value="2"/>
</dbReference>
<reference evidence="5" key="1">
    <citation type="journal article" date="2020" name="Plant Biotechnol. J.">
        <title>The pomegranate (Punica granatum L.) draft genome dissects genetic divergence between soft- and hard-seeded cultivars.</title>
        <authorList>
            <person name="Luo X."/>
            <person name="Li H."/>
            <person name="Wu Z."/>
            <person name="Yao W."/>
            <person name="Zhao P."/>
            <person name="Cao D."/>
            <person name="Yu H."/>
            <person name="Li K."/>
            <person name="Poudel K."/>
            <person name="Zhao D."/>
            <person name="Zhang F."/>
            <person name="Xia X."/>
            <person name="Chen L."/>
            <person name="Wang Q."/>
            <person name="Jing D."/>
            <person name="Cao S."/>
        </authorList>
    </citation>
    <scope>NUCLEOTIDE SEQUENCE [LARGE SCALE GENOMIC DNA]</scope>
    <source>
        <strain evidence="5">cv. Tunisia</strain>
    </source>
</reference>
<dbReference type="Pfam" id="PF13181">
    <property type="entry name" value="TPR_8"/>
    <property type="match status" value="1"/>
</dbReference>
<dbReference type="RefSeq" id="XP_031390356.1">
    <property type="nucleotide sequence ID" value="XM_031534496.1"/>
</dbReference>
<organism evidence="5 6">
    <name type="scientific">Punica granatum</name>
    <name type="common">Pomegranate</name>
    <dbReference type="NCBI Taxonomy" id="22663"/>
    <lineage>
        <taxon>Eukaryota</taxon>
        <taxon>Viridiplantae</taxon>
        <taxon>Streptophyta</taxon>
        <taxon>Embryophyta</taxon>
        <taxon>Tracheophyta</taxon>
        <taxon>Spermatophyta</taxon>
        <taxon>Magnoliopsida</taxon>
        <taxon>eudicotyledons</taxon>
        <taxon>Gunneridae</taxon>
        <taxon>Pentapetalae</taxon>
        <taxon>rosids</taxon>
        <taxon>malvids</taxon>
        <taxon>Myrtales</taxon>
        <taxon>Lythraceae</taxon>
        <taxon>Punica</taxon>
    </lineage>
</organism>
<evidence type="ECO:0000313" key="5">
    <source>
        <dbReference type="Proteomes" id="UP000515151"/>
    </source>
</evidence>
<sequence length="233" mass="26783">MPRQVFDVQAYSSRAACSMKLGEFSEAMKDAEKCIELEPKSSTGYRRKGDLLFHMEEYNLATETYLQGLHYDPSDLQLSDSLIKCVKRLKAADSMEELEESEAMMRQFPNPVLIQRRALYLLQRTWNKEKSSMNNVINASKPTKKKERLKSQAQSGGWLKAEAEVEEEGRSHSPSSVHKKQQVGGERQAEKGRREWLKHWRPPWLLRSPSSATPLEALVPPPPFSPSFDEHHR</sequence>
<feature type="compositionally biased region" description="Basic and acidic residues" evidence="4">
    <location>
        <begin position="187"/>
        <end position="198"/>
    </location>
</feature>
<feature type="region of interest" description="Disordered" evidence="4">
    <location>
        <begin position="133"/>
        <end position="233"/>
    </location>
</feature>
<evidence type="ECO:0000256" key="1">
    <source>
        <dbReference type="ARBA" id="ARBA00022737"/>
    </source>
</evidence>
<feature type="repeat" description="TPR" evidence="3">
    <location>
        <begin position="42"/>
        <end position="75"/>
    </location>
</feature>
<proteinExistence type="predicted"/>